<dbReference type="InterPro" id="IPR025924">
    <property type="entry name" value="YHYH_dom"/>
</dbReference>
<sequence length="42" mass="4765">MTITPEFPDGTYAYFLTSDFPIVPRCFKGIPSQDFAKGRPPR</sequence>
<evidence type="ECO:0000259" key="1">
    <source>
        <dbReference type="Pfam" id="PF14240"/>
    </source>
</evidence>
<accession>A0A563VZH2</accession>
<dbReference type="Proteomes" id="UP000320055">
    <property type="component" value="Unassembled WGS sequence"/>
</dbReference>
<protein>
    <recommendedName>
        <fullName evidence="1">YHYH domain-containing protein</fullName>
    </recommendedName>
</protein>
<organism evidence="2 3">
    <name type="scientific">Hyella patelloides LEGE 07179</name>
    <dbReference type="NCBI Taxonomy" id="945734"/>
    <lineage>
        <taxon>Bacteria</taxon>
        <taxon>Bacillati</taxon>
        <taxon>Cyanobacteriota</taxon>
        <taxon>Cyanophyceae</taxon>
        <taxon>Pleurocapsales</taxon>
        <taxon>Hyellaceae</taxon>
        <taxon>Hyella</taxon>
    </lineage>
</organism>
<reference evidence="2 3" key="1">
    <citation type="submission" date="2019-01" db="EMBL/GenBank/DDBJ databases">
        <authorList>
            <person name="Brito A."/>
        </authorList>
    </citation>
    <scope>NUCLEOTIDE SEQUENCE [LARGE SCALE GENOMIC DNA]</scope>
    <source>
        <strain evidence="2">1</strain>
    </source>
</reference>
<dbReference type="EMBL" id="CAACVJ010000423">
    <property type="protein sequence ID" value="VEP16663.1"/>
    <property type="molecule type" value="Genomic_DNA"/>
</dbReference>
<dbReference type="Pfam" id="PF14240">
    <property type="entry name" value="YHYH"/>
    <property type="match status" value="1"/>
</dbReference>
<evidence type="ECO:0000313" key="2">
    <source>
        <dbReference type="EMBL" id="VEP16663.1"/>
    </source>
</evidence>
<dbReference type="AlphaFoldDB" id="A0A563VZH2"/>
<evidence type="ECO:0000313" key="3">
    <source>
        <dbReference type="Proteomes" id="UP000320055"/>
    </source>
</evidence>
<gene>
    <name evidence="2" type="ORF">H1P_480024</name>
</gene>
<dbReference type="RefSeq" id="WP_144866439.1">
    <property type="nucleotide sequence ID" value="NZ_LR213808.1"/>
</dbReference>
<feature type="domain" description="YHYH" evidence="1">
    <location>
        <begin position="1"/>
        <end position="29"/>
    </location>
</feature>
<name>A0A563VZH2_9CYAN</name>
<proteinExistence type="predicted"/>
<dbReference type="OrthoDB" id="9796530at2"/>
<keyword evidence="3" id="KW-1185">Reference proteome</keyword>